<dbReference type="CDD" id="cd01045">
    <property type="entry name" value="Ferritin_like_AB"/>
    <property type="match status" value="1"/>
</dbReference>
<dbReference type="GO" id="GO:0046872">
    <property type="term" value="F:metal ion binding"/>
    <property type="evidence" value="ECO:0007669"/>
    <property type="project" value="InterPro"/>
</dbReference>
<evidence type="ECO:0000313" key="3">
    <source>
        <dbReference type="Proteomes" id="UP000037267"/>
    </source>
</evidence>
<dbReference type="Gene3D" id="1.20.1260.10">
    <property type="match status" value="1"/>
</dbReference>
<dbReference type="EMBL" id="LGSS01000019">
    <property type="protein sequence ID" value="KNF07277.1"/>
    <property type="molecule type" value="Genomic_DNA"/>
</dbReference>
<dbReference type="OrthoDB" id="9808511at2"/>
<evidence type="ECO:0000313" key="2">
    <source>
        <dbReference type="EMBL" id="KNF07277.1"/>
    </source>
</evidence>
<accession>A0A0L0W728</accession>
<dbReference type="InterPro" id="IPR012347">
    <property type="entry name" value="Ferritin-like"/>
</dbReference>
<dbReference type="InterPro" id="IPR003251">
    <property type="entry name" value="Rr_diiron-bd_dom"/>
</dbReference>
<name>A0A0L0W728_GOTPU</name>
<organism evidence="2 3">
    <name type="scientific">Gottschalkia purinilytica</name>
    <name type="common">Clostridium purinilyticum</name>
    <dbReference type="NCBI Taxonomy" id="1503"/>
    <lineage>
        <taxon>Bacteria</taxon>
        <taxon>Bacillati</taxon>
        <taxon>Bacillota</taxon>
        <taxon>Tissierellia</taxon>
        <taxon>Tissierellales</taxon>
        <taxon>Gottschalkiaceae</taxon>
        <taxon>Gottschalkia</taxon>
    </lineage>
</organism>
<dbReference type="RefSeq" id="WP_050356363.1">
    <property type="nucleotide sequence ID" value="NZ_LGSS01000019.1"/>
</dbReference>
<feature type="domain" description="Rubrerythrin diiron-binding" evidence="1">
    <location>
        <begin position="8"/>
        <end position="151"/>
    </location>
</feature>
<sequence>MKKYEQVIRYAMQMELDGHNFFKEKAEQVLRETAKELFLSLADIEMEHYNFLKRHLDRYIKNDTFEIDKNFINTDKDILEERAKKEKIDEALKESDVPDITILRMAYLIERDFKEFYEKASKEADDPIIKELFETLSNWEAGHESIFKEEYDRRIKEYMTLPWGG</sequence>
<proteinExistence type="predicted"/>
<dbReference type="PANTHER" id="PTHR33531">
    <property type="entry name" value="RUBRERYTHRIN SUBFAMILY"/>
    <property type="match status" value="1"/>
</dbReference>
<evidence type="ECO:0000259" key="1">
    <source>
        <dbReference type="Pfam" id="PF02915"/>
    </source>
</evidence>
<dbReference type="STRING" id="1503.CLPU_19c00130"/>
<dbReference type="SUPFAM" id="SSF47240">
    <property type="entry name" value="Ferritin-like"/>
    <property type="match status" value="1"/>
</dbReference>
<dbReference type="GO" id="GO:0016491">
    <property type="term" value="F:oxidoreductase activity"/>
    <property type="evidence" value="ECO:0007669"/>
    <property type="project" value="InterPro"/>
</dbReference>
<dbReference type="Proteomes" id="UP000037267">
    <property type="component" value="Unassembled WGS sequence"/>
</dbReference>
<reference evidence="3" key="1">
    <citation type="submission" date="2015-07" db="EMBL/GenBank/DDBJ databases">
        <title>Draft genome sequence of the purine-degrading Gottschalkia purinilyticum DSM 1384 (formerly Clostridium purinilyticum).</title>
        <authorList>
            <person name="Poehlein A."/>
            <person name="Schiel-Bengelsdorf B."/>
            <person name="Bengelsdorf F.R."/>
            <person name="Daniel R."/>
            <person name="Duerre P."/>
        </authorList>
    </citation>
    <scope>NUCLEOTIDE SEQUENCE [LARGE SCALE GENOMIC DNA]</scope>
    <source>
        <strain evidence="3">DSM 1384</strain>
    </source>
</reference>
<dbReference type="AlphaFoldDB" id="A0A0L0W728"/>
<keyword evidence="3" id="KW-1185">Reference proteome</keyword>
<dbReference type="PANTHER" id="PTHR33531:SF10">
    <property type="entry name" value="BLR7895 PROTEIN"/>
    <property type="match status" value="1"/>
</dbReference>
<protein>
    <submittedName>
        <fullName evidence="2">Rubrerythrin</fullName>
    </submittedName>
</protein>
<dbReference type="PATRIC" id="fig|1503.3.peg.824"/>
<comment type="caution">
    <text evidence="2">The sequence shown here is derived from an EMBL/GenBank/DDBJ whole genome shotgun (WGS) entry which is preliminary data.</text>
</comment>
<dbReference type="InterPro" id="IPR009078">
    <property type="entry name" value="Ferritin-like_SF"/>
</dbReference>
<dbReference type="Pfam" id="PF02915">
    <property type="entry name" value="Rubrerythrin"/>
    <property type="match status" value="1"/>
</dbReference>
<gene>
    <name evidence="2" type="primary">rbr3</name>
    <name evidence="2" type="ORF">CLPU_19c00130</name>
</gene>